<evidence type="ECO:0000313" key="2">
    <source>
        <dbReference type="EMBL" id="TVU17965.1"/>
    </source>
</evidence>
<comment type="caution">
    <text evidence="2">The sequence shown here is derived from an EMBL/GenBank/DDBJ whole genome shotgun (WGS) entry which is preliminary data.</text>
</comment>
<organism evidence="2 3">
    <name type="scientific">Eragrostis curvula</name>
    <name type="common">weeping love grass</name>
    <dbReference type="NCBI Taxonomy" id="38414"/>
    <lineage>
        <taxon>Eukaryota</taxon>
        <taxon>Viridiplantae</taxon>
        <taxon>Streptophyta</taxon>
        <taxon>Embryophyta</taxon>
        <taxon>Tracheophyta</taxon>
        <taxon>Spermatophyta</taxon>
        <taxon>Magnoliopsida</taxon>
        <taxon>Liliopsida</taxon>
        <taxon>Poales</taxon>
        <taxon>Poaceae</taxon>
        <taxon>PACMAD clade</taxon>
        <taxon>Chloridoideae</taxon>
        <taxon>Eragrostideae</taxon>
        <taxon>Eragrostidinae</taxon>
        <taxon>Eragrostis</taxon>
    </lineage>
</organism>
<dbReference type="Gramene" id="TVU17965">
    <property type="protein sequence ID" value="TVU17965"/>
    <property type="gene ID" value="EJB05_34027"/>
</dbReference>
<feature type="non-terminal residue" evidence="2">
    <location>
        <position position="1"/>
    </location>
</feature>
<evidence type="ECO:0000313" key="3">
    <source>
        <dbReference type="Proteomes" id="UP000324897"/>
    </source>
</evidence>
<dbReference type="Proteomes" id="UP000324897">
    <property type="component" value="Chromosome 7"/>
</dbReference>
<feature type="compositionally biased region" description="Polar residues" evidence="1">
    <location>
        <begin position="151"/>
        <end position="162"/>
    </location>
</feature>
<keyword evidence="3" id="KW-1185">Reference proteome</keyword>
<feature type="region of interest" description="Disordered" evidence="1">
    <location>
        <begin position="73"/>
        <end position="117"/>
    </location>
</feature>
<feature type="compositionally biased region" description="Basic and acidic residues" evidence="1">
    <location>
        <begin position="78"/>
        <end position="98"/>
    </location>
</feature>
<dbReference type="OrthoDB" id="10645293at2759"/>
<reference evidence="2 3" key="1">
    <citation type="journal article" date="2019" name="Sci. Rep.">
        <title>A high-quality genome of Eragrostis curvula grass provides insights into Poaceae evolution and supports new strategies to enhance forage quality.</title>
        <authorList>
            <person name="Carballo J."/>
            <person name="Santos B.A.C.M."/>
            <person name="Zappacosta D."/>
            <person name="Garbus I."/>
            <person name="Selva J.P."/>
            <person name="Gallo C.A."/>
            <person name="Diaz A."/>
            <person name="Albertini E."/>
            <person name="Caccamo M."/>
            <person name="Echenique V."/>
        </authorList>
    </citation>
    <scope>NUCLEOTIDE SEQUENCE [LARGE SCALE GENOMIC DNA]</scope>
    <source>
        <strain evidence="3">cv. Victoria</strain>
        <tissue evidence="2">Leaf</tissue>
    </source>
</reference>
<dbReference type="AlphaFoldDB" id="A0A5J9U355"/>
<name>A0A5J9U355_9POAL</name>
<sequence length="162" mass="17339">MHTSNAEQCCPVDSKKRDLTLAMWSGPRSTELQLRRRRRHLGRVRDEVAGPDRGHAGLGQPARVVRHRVDELTGAEPVGDRVHRDQAHHEAAARELRHLQSIGGTSGAGSGSRSSLGMSMGWSRCLTSSSVHAAAASTNHAPSPVHATRVSPPSSTNRPANG</sequence>
<protein>
    <submittedName>
        <fullName evidence="2">Uncharacterized protein</fullName>
    </submittedName>
</protein>
<dbReference type="EMBL" id="RWGY01000029">
    <property type="protein sequence ID" value="TVU17965.1"/>
    <property type="molecule type" value="Genomic_DNA"/>
</dbReference>
<evidence type="ECO:0000256" key="1">
    <source>
        <dbReference type="SAM" id="MobiDB-lite"/>
    </source>
</evidence>
<gene>
    <name evidence="2" type="ORF">EJB05_34027</name>
</gene>
<feature type="region of interest" description="Disordered" evidence="1">
    <location>
        <begin position="129"/>
        <end position="162"/>
    </location>
</feature>
<proteinExistence type="predicted"/>
<feature type="compositionally biased region" description="Low complexity" evidence="1">
    <location>
        <begin position="129"/>
        <end position="144"/>
    </location>
</feature>
<accession>A0A5J9U355</accession>